<organism evidence="3 4">
    <name type="scientific">Polymorphobacter multimanifer</name>
    <dbReference type="NCBI Taxonomy" id="1070431"/>
    <lineage>
        <taxon>Bacteria</taxon>
        <taxon>Pseudomonadati</taxon>
        <taxon>Pseudomonadota</taxon>
        <taxon>Alphaproteobacteria</taxon>
        <taxon>Sphingomonadales</taxon>
        <taxon>Sphingosinicellaceae</taxon>
        <taxon>Polymorphobacter</taxon>
    </lineage>
</organism>
<dbReference type="Pfam" id="PF05816">
    <property type="entry name" value="TelA"/>
    <property type="match status" value="1"/>
</dbReference>
<name>A0A841L9C6_9SPHN</name>
<dbReference type="AlphaFoldDB" id="A0A841L9C6"/>
<dbReference type="PANTHER" id="PTHR38432">
    <property type="entry name" value="TELA-LIKE PROTEIN SAOUHSC_01408"/>
    <property type="match status" value="1"/>
</dbReference>
<evidence type="ECO:0000256" key="1">
    <source>
        <dbReference type="ARBA" id="ARBA00005541"/>
    </source>
</evidence>
<comment type="similarity">
    <text evidence="1">Belongs to the TelA family.</text>
</comment>
<comment type="caution">
    <text evidence="3">The sequence shown here is derived from an EMBL/GenBank/DDBJ whole genome shotgun (WGS) entry which is preliminary data.</text>
</comment>
<dbReference type="PANTHER" id="PTHR38432:SF1">
    <property type="entry name" value="TELA-LIKE PROTEIN SAOUHSC_01408"/>
    <property type="match status" value="1"/>
</dbReference>
<dbReference type="RefSeq" id="WP_184200150.1">
    <property type="nucleotide sequence ID" value="NZ_BMOX01000130.1"/>
</dbReference>
<sequence length="408" mass="43966">MASKPTDTLEPPITLEAPQPVASIAPARAAGLVPLKPEQMSQLDAKVDAFIDALVAEDAASPEFGKKVDALTNLGAKEIAEAAGQSNRFLDRPTRAIDKDTGIGADLTALRRTIEDLDPGGKGDLTTRKKLFGLIPFGGDRLRGYFDGYKSAQTNIQAILGRLKDGKDELLMDNAAIDQERAKLWEAMGRLEQMVHVSKTLDARLEEKSNELDYSDPAKAKVLRESALFQTRQRTQDLLTQLAVSVQGCLALDLVKKNNIELMKGVDRAGTTTVAALRTAVTVAEAMSNQKLVLEQITSLNATTAGIIDKTGELLKSNTARIHEQAASSTIPLETLQRAFQNIYQTMDAIDTFKLKALDSMKTTVNSLSTEVDKSRAYIARAEGQAQARVSGPSTGGSAAELPFEALN</sequence>
<evidence type="ECO:0000256" key="2">
    <source>
        <dbReference type="SAM" id="MobiDB-lite"/>
    </source>
</evidence>
<evidence type="ECO:0000313" key="3">
    <source>
        <dbReference type="EMBL" id="MBB6228221.1"/>
    </source>
</evidence>
<protein>
    <submittedName>
        <fullName evidence="3">Uncharacterized protein YaaN involved in tellurite resistance</fullName>
    </submittedName>
</protein>
<dbReference type="Proteomes" id="UP000538147">
    <property type="component" value="Unassembled WGS sequence"/>
</dbReference>
<reference evidence="3 4" key="1">
    <citation type="submission" date="2020-08" db="EMBL/GenBank/DDBJ databases">
        <title>Genomic Encyclopedia of Type Strains, Phase IV (KMG-IV): sequencing the most valuable type-strain genomes for metagenomic binning, comparative biology and taxonomic classification.</title>
        <authorList>
            <person name="Goeker M."/>
        </authorList>
    </citation>
    <scope>NUCLEOTIDE SEQUENCE [LARGE SCALE GENOMIC DNA]</scope>
    <source>
        <strain evidence="3 4">DSM 102189</strain>
    </source>
</reference>
<gene>
    <name evidence="3" type="ORF">FHS79_002406</name>
</gene>
<feature type="region of interest" description="Disordered" evidence="2">
    <location>
        <begin position="386"/>
        <end position="408"/>
    </location>
</feature>
<evidence type="ECO:0000313" key="4">
    <source>
        <dbReference type="Proteomes" id="UP000538147"/>
    </source>
</evidence>
<proteinExistence type="inferred from homology"/>
<dbReference type="EMBL" id="JACIIV010000016">
    <property type="protein sequence ID" value="MBB6228221.1"/>
    <property type="molecule type" value="Genomic_DNA"/>
</dbReference>
<dbReference type="InterPro" id="IPR008863">
    <property type="entry name" value="Toxic_anion-R_TelA"/>
</dbReference>
<accession>A0A841L9C6</accession>
<keyword evidence="4" id="KW-1185">Reference proteome</keyword>